<dbReference type="AlphaFoldDB" id="A8R0W0"/>
<protein>
    <submittedName>
        <fullName evidence="2">Exocrine gland-secreting peptide 28</fullName>
    </submittedName>
</protein>
<keyword evidence="1" id="KW-0732">Signal</keyword>
<dbReference type="GO" id="GO:0005186">
    <property type="term" value="F:pheromone activity"/>
    <property type="evidence" value="ECO:0007669"/>
    <property type="project" value="InterPro"/>
</dbReference>
<proteinExistence type="predicted"/>
<feature type="signal peptide" evidence="1">
    <location>
        <begin position="1"/>
        <end position="16"/>
    </location>
</feature>
<dbReference type="CDD" id="cd14250">
    <property type="entry name" value="ESP36_like"/>
    <property type="match status" value="1"/>
</dbReference>
<evidence type="ECO:0000256" key="1">
    <source>
        <dbReference type="SAM" id="SignalP"/>
    </source>
</evidence>
<organism evidence="2">
    <name type="scientific">Mus musculus</name>
    <name type="common">Mouse</name>
    <dbReference type="NCBI Taxonomy" id="10090"/>
    <lineage>
        <taxon>Eukaryota</taxon>
        <taxon>Metazoa</taxon>
        <taxon>Chordata</taxon>
        <taxon>Craniata</taxon>
        <taxon>Vertebrata</taxon>
        <taxon>Euteleostomi</taxon>
        <taxon>Mammalia</taxon>
        <taxon>Eutheria</taxon>
        <taxon>Euarchontoglires</taxon>
        <taxon>Glires</taxon>
        <taxon>Rodentia</taxon>
        <taxon>Myomorpha</taxon>
        <taxon>Muroidea</taxon>
        <taxon>Muridae</taxon>
        <taxon>Murinae</taxon>
        <taxon>Mus</taxon>
        <taxon>Mus</taxon>
    </lineage>
</organism>
<gene>
    <name evidence="2" type="primary">Esp28</name>
</gene>
<dbReference type="EMBL" id="AB307007">
    <property type="protein sequence ID" value="BAF92743.1"/>
    <property type="molecule type" value="Genomic_DNA"/>
</dbReference>
<dbReference type="Pfam" id="PF16590">
    <property type="entry name" value="ESP"/>
    <property type="match status" value="1"/>
</dbReference>
<dbReference type="InterPro" id="IPR032253">
    <property type="entry name" value="Esp1/Esp22"/>
</dbReference>
<dbReference type="GO" id="GO:0005615">
    <property type="term" value="C:extracellular space"/>
    <property type="evidence" value="ECO:0007669"/>
    <property type="project" value="InterPro"/>
</dbReference>
<sequence length="73" mass="8315">MCFLIILLLLSMLTEGMVLKQTQKDFAPSADQLALFVDCQYLTYTIPEGHELFLGLNQAKILLEFIPHNIECL</sequence>
<name>A8R0W0_MOUSE</name>
<accession>A8R0W0</accession>
<evidence type="ECO:0000313" key="2">
    <source>
        <dbReference type="EMBL" id="BAF92743.1"/>
    </source>
</evidence>
<reference evidence="2" key="1">
    <citation type="journal article" date="2007" name="Curr. Biol.">
        <title>Sex- and strain-specific expression and vomeronasal activity of mouse ESP family peptides.</title>
        <authorList>
            <person name="Kimoto H."/>
            <person name="Sato K."/>
            <person name="Nodari F."/>
            <person name="Haga S."/>
            <person name="Holy T.E."/>
            <person name="Touhara K."/>
        </authorList>
    </citation>
    <scope>NUCLEOTIDE SEQUENCE</scope>
    <source>
        <strain evidence="2">C57BL/6</strain>
    </source>
</reference>
<feature type="chain" id="PRO_5002728468" evidence="1">
    <location>
        <begin position="17"/>
        <end position="73"/>
    </location>
</feature>